<feature type="domain" description="C2H2-type" evidence="13">
    <location>
        <begin position="674"/>
        <end position="701"/>
    </location>
</feature>
<protein>
    <submittedName>
        <fullName evidence="14">Oocyte zinc finger -like</fullName>
    </submittedName>
</protein>
<evidence type="ECO:0000256" key="3">
    <source>
        <dbReference type="ARBA" id="ARBA00022723"/>
    </source>
</evidence>
<evidence type="ECO:0000256" key="7">
    <source>
        <dbReference type="ARBA" id="ARBA00023015"/>
    </source>
</evidence>
<evidence type="ECO:0000313" key="14">
    <source>
        <dbReference type="EMBL" id="CAH2321026.1"/>
    </source>
</evidence>
<evidence type="ECO:0000256" key="11">
    <source>
        <dbReference type="PROSITE-ProRule" id="PRU00042"/>
    </source>
</evidence>
<dbReference type="SUPFAM" id="SSF57667">
    <property type="entry name" value="beta-beta-alpha zinc fingers"/>
    <property type="match status" value="5"/>
</dbReference>
<keyword evidence="10" id="KW-0539">Nucleus</keyword>
<keyword evidence="8" id="KW-0238">DNA-binding</keyword>
<keyword evidence="4" id="KW-0677">Repeat</keyword>
<dbReference type="Pfam" id="PF00096">
    <property type="entry name" value="zf-C2H2"/>
    <property type="match status" value="7"/>
</dbReference>
<dbReference type="PROSITE" id="PS00028">
    <property type="entry name" value="ZINC_FINGER_C2H2_1"/>
    <property type="match status" value="8"/>
</dbReference>
<feature type="domain" description="C2H2-type" evidence="13">
    <location>
        <begin position="702"/>
        <end position="729"/>
    </location>
</feature>
<dbReference type="AlphaFoldDB" id="A0AAD1T7P1"/>
<name>A0AAD1T7P1_PELCU</name>
<feature type="domain" description="C2H2-type" evidence="13">
    <location>
        <begin position="534"/>
        <end position="561"/>
    </location>
</feature>
<feature type="compositionally biased region" description="Basic and acidic residues" evidence="12">
    <location>
        <begin position="141"/>
        <end position="152"/>
    </location>
</feature>
<gene>
    <name evidence="14" type="ORF">PECUL_23A011891</name>
</gene>
<feature type="region of interest" description="Disordered" evidence="12">
    <location>
        <begin position="296"/>
        <end position="351"/>
    </location>
</feature>
<dbReference type="GO" id="GO:0008270">
    <property type="term" value="F:zinc ion binding"/>
    <property type="evidence" value="ECO:0007669"/>
    <property type="project" value="UniProtKB-KW"/>
</dbReference>
<dbReference type="PANTHER" id="PTHR24381">
    <property type="entry name" value="ZINC FINGER PROTEIN"/>
    <property type="match status" value="1"/>
</dbReference>
<reference evidence="14" key="1">
    <citation type="submission" date="2022-03" db="EMBL/GenBank/DDBJ databases">
        <authorList>
            <person name="Alioto T."/>
            <person name="Alioto T."/>
            <person name="Gomez Garrido J."/>
        </authorList>
    </citation>
    <scope>NUCLEOTIDE SEQUENCE</scope>
</reference>
<feature type="domain" description="C2H2-type" evidence="13">
    <location>
        <begin position="646"/>
        <end position="673"/>
    </location>
</feature>
<dbReference type="FunFam" id="3.30.160.60:FF:000295">
    <property type="entry name" value="zinc finger protein 19"/>
    <property type="match status" value="1"/>
</dbReference>
<dbReference type="InterPro" id="IPR036236">
    <property type="entry name" value="Znf_C2H2_sf"/>
</dbReference>
<dbReference type="FunFam" id="3.30.160.60:FF:002343">
    <property type="entry name" value="Zinc finger protein 33A"/>
    <property type="match status" value="2"/>
</dbReference>
<keyword evidence="15" id="KW-1185">Reference proteome</keyword>
<evidence type="ECO:0000256" key="8">
    <source>
        <dbReference type="ARBA" id="ARBA00023125"/>
    </source>
</evidence>
<dbReference type="GO" id="GO:0000977">
    <property type="term" value="F:RNA polymerase II transcription regulatory region sequence-specific DNA binding"/>
    <property type="evidence" value="ECO:0007669"/>
    <property type="project" value="TreeGrafter"/>
</dbReference>
<dbReference type="GO" id="GO:0005634">
    <property type="term" value="C:nucleus"/>
    <property type="evidence" value="ECO:0007669"/>
    <property type="project" value="UniProtKB-SubCell"/>
</dbReference>
<evidence type="ECO:0000313" key="15">
    <source>
        <dbReference type="Proteomes" id="UP001295444"/>
    </source>
</evidence>
<feature type="compositionally biased region" description="Basic and acidic residues" evidence="12">
    <location>
        <begin position="302"/>
        <end position="324"/>
    </location>
</feature>
<evidence type="ECO:0000256" key="12">
    <source>
        <dbReference type="SAM" id="MobiDB-lite"/>
    </source>
</evidence>
<dbReference type="FunFam" id="3.30.160.60:FF:000706">
    <property type="entry name" value="Zinc finger protein"/>
    <property type="match status" value="1"/>
</dbReference>
<feature type="domain" description="C2H2-type" evidence="13">
    <location>
        <begin position="506"/>
        <end position="533"/>
    </location>
</feature>
<evidence type="ECO:0000256" key="2">
    <source>
        <dbReference type="ARBA" id="ARBA00006991"/>
    </source>
</evidence>
<proteinExistence type="inferred from homology"/>
<accession>A0AAD1T7P1</accession>
<keyword evidence="9" id="KW-0804">Transcription</keyword>
<evidence type="ECO:0000256" key="10">
    <source>
        <dbReference type="ARBA" id="ARBA00023242"/>
    </source>
</evidence>
<keyword evidence="5 11" id="KW-0863">Zinc-finger</keyword>
<dbReference type="FunFam" id="3.30.160.60:FF:000812">
    <property type="entry name" value="zinc finger protein 23 isoform X2"/>
    <property type="match status" value="1"/>
</dbReference>
<evidence type="ECO:0000259" key="13">
    <source>
        <dbReference type="PROSITE" id="PS50157"/>
    </source>
</evidence>
<dbReference type="SMART" id="SM00355">
    <property type="entry name" value="ZnF_C2H2"/>
    <property type="match status" value="8"/>
</dbReference>
<dbReference type="InterPro" id="IPR013087">
    <property type="entry name" value="Znf_C2H2_type"/>
</dbReference>
<dbReference type="FunFam" id="3.30.160.60:FF:001297">
    <property type="entry name" value="Zinc finger and SCAN domain-containing protein 2"/>
    <property type="match status" value="1"/>
</dbReference>
<feature type="domain" description="C2H2-type" evidence="13">
    <location>
        <begin position="590"/>
        <end position="617"/>
    </location>
</feature>
<comment type="similarity">
    <text evidence="2">Belongs to the krueppel C2H2-type zinc-finger protein family.</text>
</comment>
<keyword evidence="3" id="KW-0479">Metal-binding</keyword>
<feature type="domain" description="C2H2-type" evidence="13">
    <location>
        <begin position="562"/>
        <end position="589"/>
    </location>
</feature>
<keyword evidence="6" id="KW-0862">Zinc</keyword>
<dbReference type="PANTHER" id="PTHR24381:SF436">
    <property type="entry name" value="ZINC FINGER PROTEIN 768"/>
    <property type="match status" value="1"/>
</dbReference>
<evidence type="ECO:0000256" key="6">
    <source>
        <dbReference type="ARBA" id="ARBA00022833"/>
    </source>
</evidence>
<evidence type="ECO:0000256" key="9">
    <source>
        <dbReference type="ARBA" id="ARBA00023163"/>
    </source>
</evidence>
<dbReference type="Proteomes" id="UP001295444">
    <property type="component" value="Chromosome 11"/>
</dbReference>
<dbReference type="PROSITE" id="PS50157">
    <property type="entry name" value="ZINC_FINGER_C2H2_2"/>
    <property type="match status" value="8"/>
</dbReference>
<evidence type="ECO:0000256" key="4">
    <source>
        <dbReference type="ARBA" id="ARBA00022737"/>
    </source>
</evidence>
<dbReference type="FunFam" id="3.30.160.60:FF:000710">
    <property type="entry name" value="Zinc finger protein 768"/>
    <property type="match status" value="1"/>
</dbReference>
<dbReference type="Pfam" id="PF13912">
    <property type="entry name" value="zf-C2H2_6"/>
    <property type="match status" value="1"/>
</dbReference>
<dbReference type="Gene3D" id="3.30.160.60">
    <property type="entry name" value="Classic Zinc Finger"/>
    <property type="match status" value="8"/>
</dbReference>
<organism evidence="14 15">
    <name type="scientific">Pelobates cultripes</name>
    <name type="common">Western spadefoot toad</name>
    <dbReference type="NCBI Taxonomy" id="61616"/>
    <lineage>
        <taxon>Eukaryota</taxon>
        <taxon>Metazoa</taxon>
        <taxon>Chordata</taxon>
        <taxon>Craniata</taxon>
        <taxon>Vertebrata</taxon>
        <taxon>Euteleostomi</taxon>
        <taxon>Amphibia</taxon>
        <taxon>Batrachia</taxon>
        <taxon>Anura</taxon>
        <taxon>Pelobatoidea</taxon>
        <taxon>Pelobatidae</taxon>
        <taxon>Pelobates</taxon>
    </lineage>
</organism>
<feature type="region of interest" description="Disordered" evidence="12">
    <location>
        <begin position="128"/>
        <end position="152"/>
    </location>
</feature>
<comment type="subcellular location">
    <subcellularLocation>
        <location evidence="1">Nucleus</location>
    </subcellularLocation>
</comment>
<evidence type="ECO:0000256" key="1">
    <source>
        <dbReference type="ARBA" id="ARBA00004123"/>
    </source>
</evidence>
<dbReference type="FunFam" id="3.30.160.60:FF:001111">
    <property type="entry name" value="Zinc finger protein 92 homolog"/>
    <property type="match status" value="1"/>
</dbReference>
<feature type="domain" description="C2H2-type" evidence="13">
    <location>
        <begin position="618"/>
        <end position="645"/>
    </location>
</feature>
<evidence type="ECO:0000256" key="5">
    <source>
        <dbReference type="ARBA" id="ARBA00022771"/>
    </source>
</evidence>
<dbReference type="EMBL" id="OW240922">
    <property type="protein sequence ID" value="CAH2321026.1"/>
    <property type="molecule type" value="Genomic_DNA"/>
</dbReference>
<dbReference type="GO" id="GO:0000981">
    <property type="term" value="F:DNA-binding transcription factor activity, RNA polymerase II-specific"/>
    <property type="evidence" value="ECO:0007669"/>
    <property type="project" value="TreeGrafter"/>
</dbReference>
<sequence length="729" mass="83054">MMNKNRNRLSERILNITLKIIYLLTGEDYLVVKKHGDHDGLCSYQMSRFSRTQSPSTVPPPHSVIHERNNDRKILELTNEIIQLLTGEEWEYIEEKKEPFKTIVMEDLQPLSSLDLAALPPLSLSLSARSPASYPTRRSVSHTEHSQPDHVVVKKSSDCVLEGSDSTLGTVPPPRSLLQMRNNEQKVLELTNKIIHLLTGEVWQYLDGHKESHSDVILENRQPVSSLDLSKAKTSSVTFQTPISSPSNLNKEDCISESNSADFSTIYNPCSGNCKRDISDSFVHRVKGNFTDIEMYTASDHTQTEDPSTHIKDESASREERNLTDPDIYTPTEHTQTGYPFSNIKEDPASSEEGNITNIYKQTEYPSDTVNEEQASYEIGNLTETAIYRPAEQTQTEYTATNVNEEPVLCRERNLADTDIYTRAGHIKTEYTLAYTTEDSALLEEEIITEQTQTQDKQMASTTFCIPHVITYTREKSFEDSDCENSPSKNPQIAICKTVHTGQKAFSCPECEKCFSSKSILESHQRVHTGEKPFSCSECEKSFCFKPHLVKHQKIHTGFKPYTCTVCGKHFAEKGSLSSHLRVHTGDKPYACTECGKLFQTQSNLSRHRHIHEGQKPYSCSECGKHFAHKSYLKQHFRMHIGGKPYLCTECGKGFQYQTNLIRHRRIHTGEKPYCCTECGRCFRQKAHLEIHQTQHTGNRPYSCSECLKCFTRKSHLLVHQKIHLQLKQ</sequence>
<keyword evidence="7" id="KW-0805">Transcription regulation</keyword>